<keyword evidence="2" id="KW-0436">Ligase</keyword>
<evidence type="ECO:0000313" key="3">
    <source>
        <dbReference type="Proteomes" id="UP001209803"/>
    </source>
</evidence>
<name>A0ABY8F619_9HYPH</name>
<evidence type="ECO:0000259" key="1">
    <source>
        <dbReference type="Pfam" id="PF09511"/>
    </source>
</evidence>
<dbReference type="Proteomes" id="UP001209803">
    <property type="component" value="Chromosome"/>
</dbReference>
<dbReference type="GO" id="GO:0016874">
    <property type="term" value="F:ligase activity"/>
    <property type="evidence" value="ECO:0007669"/>
    <property type="project" value="UniProtKB-KW"/>
</dbReference>
<reference evidence="2 3" key="1">
    <citation type="submission" date="2023-03" db="EMBL/GenBank/DDBJ databases">
        <title>Roseibium porphyridii sp. nov. and Roseibium rhodosorbium sp. nov. isolated from marine algae, Porphyridium cruentum and Rhodosorus marinus, respectively.</title>
        <authorList>
            <person name="Lee M.W."/>
            <person name="Choi B.J."/>
            <person name="Lee J.K."/>
            <person name="Choi D.G."/>
            <person name="Baek J.H."/>
            <person name="Bayburt H."/>
            <person name="Kim J.M."/>
            <person name="Han D.M."/>
            <person name="Kim K.H."/>
            <person name="Jeon C.O."/>
        </authorList>
    </citation>
    <scope>NUCLEOTIDE SEQUENCE [LARGE SCALE GENOMIC DNA]</scope>
    <source>
        <strain evidence="2 3">KMA01</strain>
    </source>
</reference>
<feature type="domain" description="T4 RNA ligase 1-like N-terminal" evidence="1">
    <location>
        <begin position="50"/>
        <end position="238"/>
    </location>
</feature>
<evidence type="ECO:0000313" key="2">
    <source>
        <dbReference type="EMBL" id="WFE90943.1"/>
    </source>
</evidence>
<protein>
    <submittedName>
        <fullName evidence="2">RNA ligase</fullName>
    </submittedName>
</protein>
<dbReference type="InterPro" id="IPR019039">
    <property type="entry name" value="T4-Rnl1-like_N"/>
</dbReference>
<organism evidence="2 3">
    <name type="scientific">Roseibium porphyridii</name>
    <dbReference type="NCBI Taxonomy" id="2866279"/>
    <lineage>
        <taxon>Bacteria</taxon>
        <taxon>Pseudomonadati</taxon>
        <taxon>Pseudomonadota</taxon>
        <taxon>Alphaproteobacteria</taxon>
        <taxon>Hyphomicrobiales</taxon>
        <taxon>Stappiaceae</taxon>
        <taxon>Roseibium</taxon>
    </lineage>
</organism>
<dbReference type="Pfam" id="PF09511">
    <property type="entry name" value="RNA_lig_T4_1"/>
    <property type="match status" value="1"/>
</dbReference>
<dbReference type="EMBL" id="CP120863">
    <property type="protein sequence ID" value="WFE90943.1"/>
    <property type="molecule type" value="Genomic_DNA"/>
</dbReference>
<dbReference type="Gene3D" id="1.10.3550.20">
    <property type="match status" value="1"/>
</dbReference>
<proteinExistence type="predicted"/>
<gene>
    <name evidence="2" type="ORF">K1718_06230</name>
</gene>
<keyword evidence="3" id="KW-1185">Reference proteome</keyword>
<dbReference type="RefSeq" id="WP_265683096.1">
    <property type="nucleotide sequence ID" value="NZ_CP120863.1"/>
</dbReference>
<sequence>MMDLVLETLDDVLPYILPDTGIIHSKHDGYSVINYVYTLENTFDSALSRECRGLKFDLDGNLIARPFHKFFNLGEKRAAEEEPWQSEHIVLDKLDGSMIHPAYVRGELVFMTRMGVSAPSVQALKVATQSVCDLCADMIAAGFTPIFEYTSPDNRIVLAYEKSELTLLAVRHIRTGAYMPHRELVRVADKYGLPVAKAFSSVRDYKAFWSNARAQEGVEGYVIAFDDGHRLKIKTDAYALRHKALTGLAHEKNLLAWVATGATDDVIPLLSPKAGLFVQEYQDSVLSGVRKWEVEIGRFVKENCHLPRKEFAQKVKNHLDPKLQSIAFKALDGTPVRAGLIEILRRASASDTKVDNVRDLFGMEWQPMILAEH</sequence>
<accession>A0ABY8F619</accession>